<dbReference type="AlphaFoldDB" id="A0A7K8R276"/>
<dbReference type="GO" id="GO:0004930">
    <property type="term" value="F:G protein-coupled receptor activity"/>
    <property type="evidence" value="ECO:0007669"/>
    <property type="project" value="UniProtKB-KW"/>
</dbReference>
<feature type="non-terminal residue" evidence="11">
    <location>
        <position position="144"/>
    </location>
</feature>
<dbReference type="SUPFAM" id="SSF81321">
    <property type="entry name" value="Family A G protein-coupled receptor-like"/>
    <property type="match status" value="1"/>
</dbReference>
<keyword evidence="3 9" id="KW-1133">Transmembrane helix</keyword>
<dbReference type="InterPro" id="IPR017452">
    <property type="entry name" value="GPCR_Rhodpsn_7TM"/>
</dbReference>
<organism evidence="11 12">
    <name type="scientific">Smithornis capensis</name>
    <dbReference type="NCBI Taxonomy" id="363769"/>
    <lineage>
        <taxon>Eukaryota</taxon>
        <taxon>Metazoa</taxon>
        <taxon>Chordata</taxon>
        <taxon>Craniata</taxon>
        <taxon>Vertebrata</taxon>
        <taxon>Euteleostomi</taxon>
        <taxon>Archelosauria</taxon>
        <taxon>Archosauria</taxon>
        <taxon>Dinosauria</taxon>
        <taxon>Saurischia</taxon>
        <taxon>Theropoda</taxon>
        <taxon>Coelurosauria</taxon>
        <taxon>Aves</taxon>
        <taxon>Neognathae</taxon>
        <taxon>Neoaves</taxon>
        <taxon>Telluraves</taxon>
        <taxon>Australaves</taxon>
        <taxon>Passeriformes</taxon>
        <taxon>Eurylaimidae</taxon>
        <taxon>Smithornis</taxon>
    </lineage>
</organism>
<protein>
    <submittedName>
        <fullName evidence="11">MRGRD protein</fullName>
    </submittedName>
</protein>
<feature type="transmembrane region" description="Helical" evidence="9">
    <location>
        <begin position="71"/>
        <end position="104"/>
    </location>
</feature>
<evidence type="ECO:0000256" key="7">
    <source>
        <dbReference type="ARBA" id="ARBA00023224"/>
    </source>
</evidence>
<dbReference type="PANTHER" id="PTHR11334">
    <property type="entry name" value="MAS-RELATED G-PROTEIN COUPLED RECEPTOR"/>
    <property type="match status" value="1"/>
</dbReference>
<keyword evidence="6 8" id="KW-0675">Receptor</keyword>
<accession>A0A7K8R276</accession>
<dbReference type="PANTHER" id="PTHR11334:SF69">
    <property type="entry name" value="G-PROTEIN COUPLED RECEPTORS FAMILY 1 PROFILE DOMAIN-CONTAINING PROTEIN"/>
    <property type="match status" value="1"/>
</dbReference>
<gene>
    <name evidence="11" type="primary">Mrgprd</name>
    <name evidence="11" type="ORF">SMICAP_R15510</name>
</gene>
<reference evidence="11 12" key="1">
    <citation type="submission" date="2019-09" db="EMBL/GenBank/DDBJ databases">
        <title>Bird 10,000 Genomes (B10K) Project - Family phase.</title>
        <authorList>
            <person name="Zhang G."/>
        </authorList>
    </citation>
    <scope>NUCLEOTIDE SEQUENCE [LARGE SCALE GENOMIC DNA]</scope>
    <source>
        <strain evidence="11">B10K-CU-031-20</strain>
    </source>
</reference>
<evidence type="ECO:0000256" key="1">
    <source>
        <dbReference type="ARBA" id="ARBA00004141"/>
    </source>
</evidence>
<dbReference type="EMBL" id="VWYW01000614">
    <property type="protein sequence ID" value="NXF11038.1"/>
    <property type="molecule type" value="Genomic_DNA"/>
</dbReference>
<keyword evidence="4 8" id="KW-0297">G-protein coupled receptor</keyword>
<keyword evidence="5 9" id="KW-0472">Membrane</keyword>
<feature type="transmembrane region" description="Helical" evidence="9">
    <location>
        <begin position="34"/>
        <end position="59"/>
    </location>
</feature>
<comment type="caution">
    <text evidence="11">The sequence shown here is derived from an EMBL/GenBank/DDBJ whole genome shotgun (WGS) entry which is preliminary data.</text>
</comment>
<comment type="similarity">
    <text evidence="8">Belongs to the G-protein coupled receptor 1 family.</text>
</comment>
<feature type="non-terminal residue" evidence="11">
    <location>
        <position position="1"/>
    </location>
</feature>
<evidence type="ECO:0000256" key="8">
    <source>
        <dbReference type="RuleBase" id="RU000688"/>
    </source>
</evidence>
<feature type="transmembrane region" description="Helical" evidence="9">
    <location>
        <begin position="110"/>
        <end position="135"/>
    </location>
</feature>
<keyword evidence="7 8" id="KW-0807">Transducer</keyword>
<dbReference type="InterPro" id="IPR000276">
    <property type="entry name" value="GPCR_Rhodpsn"/>
</dbReference>
<dbReference type="Gene3D" id="1.20.1070.10">
    <property type="entry name" value="Rhodopsin 7-helix transmembrane proteins"/>
    <property type="match status" value="1"/>
</dbReference>
<dbReference type="PRINTS" id="PR00237">
    <property type="entry name" value="GPCRRHODOPSN"/>
</dbReference>
<evidence type="ECO:0000256" key="5">
    <source>
        <dbReference type="ARBA" id="ARBA00023136"/>
    </source>
</evidence>
<name>A0A7K8R276_9PASS</name>
<evidence type="ECO:0000259" key="10">
    <source>
        <dbReference type="PROSITE" id="PS50262"/>
    </source>
</evidence>
<evidence type="ECO:0000256" key="4">
    <source>
        <dbReference type="ARBA" id="ARBA00023040"/>
    </source>
</evidence>
<comment type="subcellular location">
    <subcellularLocation>
        <location evidence="1">Membrane</location>
        <topology evidence="1">Multi-pass membrane protein</topology>
    </subcellularLocation>
</comment>
<evidence type="ECO:0000256" key="6">
    <source>
        <dbReference type="ARBA" id="ARBA00023170"/>
    </source>
</evidence>
<feature type="domain" description="G-protein coupled receptors family 1 profile" evidence="10">
    <location>
        <begin position="51"/>
        <end position="144"/>
    </location>
</feature>
<keyword evidence="2 8" id="KW-0812">Transmembrane</keyword>
<dbReference type="Proteomes" id="UP000567624">
    <property type="component" value="Unassembled WGS sequence"/>
</dbReference>
<evidence type="ECO:0000313" key="11">
    <source>
        <dbReference type="EMBL" id="NXF11038.1"/>
    </source>
</evidence>
<keyword evidence="12" id="KW-1185">Reference proteome</keyword>
<evidence type="ECO:0000313" key="12">
    <source>
        <dbReference type="Proteomes" id="UP000567624"/>
    </source>
</evidence>
<evidence type="ECO:0000256" key="3">
    <source>
        <dbReference type="ARBA" id="ARBA00022989"/>
    </source>
</evidence>
<dbReference type="PROSITE" id="PS50262">
    <property type="entry name" value="G_PROTEIN_RECEP_F1_2"/>
    <property type="match status" value="1"/>
</dbReference>
<evidence type="ECO:0000256" key="9">
    <source>
        <dbReference type="SAM" id="Phobius"/>
    </source>
</evidence>
<proteinExistence type="inferred from homology"/>
<dbReference type="GO" id="GO:0005886">
    <property type="term" value="C:plasma membrane"/>
    <property type="evidence" value="ECO:0007669"/>
    <property type="project" value="TreeGrafter"/>
</dbReference>
<sequence>ETDTSNLTLNYTAYGPVVIEELNKPNCSSVPSTLIVFAGVCLGISICGLVGNGMVMWFLGFHMKQSPFTVYILNLAVADFSLTLLFFLLVVAFLVLEVICSYTYHLVPAYGYFLFVLGLLCQLFDLSSLGLLTALSVERCAAVL</sequence>
<dbReference type="InterPro" id="IPR026234">
    <property type="entry name" value="MRGPCRFAMILY"/>
</dbReference>
<evidence type="ECO:0000256" key="2">
    <source>
        <dbReference type="ARBA" id="ARBA00022692"/>
    </source>
</evidence>
<dbReference type="PROSITE" id="PS00237">
    <property type="entry name" value="G_PROTEIN_RECEP_F1_1"/>
    <property type="match status" value="1"/>
</dbReference>